<evidence type="ECO:0000256" key="11">
    <source>
        <dbReference type="PROSITE-ProRule" id="PRU00560"/>
    </source>
</evidence>
<dbReference type="Pfam" id="PF00580">
    <property type="entry name" value="UvrD-helicase"/>
    <property type="match status" value="1"/>
</dbReference>
<feature type="domain" description="UvrD-like helicase ATP-binding" evidence="13">
    <location>
        <begin position="16"/>
        <end position="339"/>
    </location>
</feature>
<dbReference type="PANTHER" id="PTHR11070:SF2">
    <property type="entry name" value="ATP-DEPENDENT DNA HELICASE SRS2"/>
    <property type="match status" value="1"/>
</dbReference>
<evidence type="ECO:0000259" key="13">
    <source>
        <dbReference type="PROSITE" id="PS51198"/>
    </source>
</evidence>
<keyword evidence="4 11" id="KW-0347">Helicase</keyword>
<evidence type="ECO:0000256" key="2">
    <source>
        <dbReference type="ARBA" id="ARBA00022741"/>
    </source>
</evidence>
<comment type="catalytic activity">
    <reaction evidence="8">
        <text>Couples ATP hydrolysis with the unwinding of duplex DNA by translocating in the 3'-5' direction.</text>
        <dbReference type="EC" id="5.6.2.4"/>
    </reaction>
</comment>
<feature type="compositionally biased region" description="Pro residues" evidence="12">
    <location>
        <begin position="365"/>
        <end position="381"/>
    </location>
</feature>
<dbReference type="GO" id="GO:0043138">
    <property type="term" value="F:3'-5' DNA helicase activity"/>
    <property type="evidence" value="ECO:0007669"/>
    <property type="project" value="UniProtKB-EC"/>
</dbReference>
<sequence>MLEASVLTQKLNQLRDSLRPGQRPLADWSGGEMAVSAVPGAGKSHSLAVAAAIAIARHQLQAQRQLIIVTYTRSAAAAIKSKVRERLQELALPAIGFSVQTLHGLALQIANRHSEVSGLNLEQMTLITPNPGHRIIRDTVEQWIENYPIDYRELLTAGIFDGEETEKLRRQSVLRTEVLPSLTFTVVREAKSSGLLPQAIWELSNLSQRDGILAIAAGLYEQYQSLMQAKDWIDYDDMILAALRVLDQPDICHHWQQQIFGVFEDEAQDSSPLQEALITRLASNAYHPETPANLIRVGDPNQAINSTFTPADPLYFNWFCEQCDRQDQFATMDQAGRSNPTIIEAANFLLHWVNQNWQKPSSLSPHPPLSSSPPLPIPPPFRCQNIHPVASNDPQPNPPATGQGLELCQPEDIFHTVTLIRQRAIALLKANPDHNLAILVRENRQAQFLAQQLEDLFKNENIPVYEVGGSDRFSQIPKEILTLLKFIDRPHSPDFLKAALGILQEKNLIPAQDINRLAVYPEQFLYPSPLESPTSEAVNLARRYCCNLLRAKIELPHYQLMPFLGMTLNYDGSQLATLQKLSERIQQEINQQNSLKNTLIVLQEIVNSERFEGIEEDSDDLYTRPGQITIITMHKAKGLDWDYVFIPFLHQDIIPGQLWVPTAAKFLGDYTLAEVARAQIRTAIHYQHIHHKSISHLPDPLTAWETAKKLKEAEEYRLLYVAMTRAKRLLWLAAEQQAPFRWSIFQGDKNPKLEPKQPCPAWLALQQV</sequence>
<dbReference type="EC" id="5.6.2.4" evidence="9"/>
<dbReference type="Pfam" id="PF13361">
    <property type="entry name" value="UvrD_C"/>
    <property type="match status" value="1"/>
</dbReference>
<evidence type="ECO:0000313" key="15">
    <source>
        <dbReference type="EMBL" id="UXE63876.1"/>
    </source>
</evidence>
<dbReference type="InterPro" id="IPR027417">
    <property type="entry name" value="P-loop_NTPase"/>
</dbReference>
<evidence type="ECO:0000256" key="8">
    <source>
        <dbReference type="ARBA" id="ARBA00034617"/>
    </source>
</evidence>
<keyword evidence="6" id="KW-0238">DNA-binding</keyword>
<dbReference type="GO" id="GO:0000725">
    <property type="term" value="P:recombinational repair"/>
    <property type="evidence" value="ECO:0007669"/>
    <property type="project" value="TreeGrafter"/>
</dbReference>
<dbReference type="EMBL" id="CP073041">
    <property type="protein sequence ID" value="UXE63876.1"/>
    <property type="molecule type" value="Genomic_DNA"/>
</dbReference>
<dbReference type="PANTHER" id="PTHR11070">
    <property type="entry name" value="UVRD / RECB / PCRA DNA HELICASE FAMILY MEMBER"/>
    <property type="match status" value="1"/>
</dbReference>
<evidence type="ECO:0000256" key="3">
    <source>
        <dbReference type="ARBA" id="ARBA00022801"/>
    </source>
</evidence>
<dbReference type="KEGG" id="wna:KA717_15770"/>
<keyword evidence="3 11" id="KW-0378">Hydrolase</keyword>
<dbReference type="GO" id="GO:0016787">
    <property type="term" value="F:hydrolase activity"/>
    <property type="evidence" value="ECO:0007669"/>
    <property type="project" value="UniProtKB-UniRule"/>
</dbReference>
<dbReference type="InterPro" id="IPR000212">
    <property type="entry name" value="DNA_helicase_UvrD/REP"/>
</dbReference>
<dbReference type="PROSITE" id="PS51217">
    <property type="entry name" value="UVRD_HELICASE_CTER"/>
    <property type="match status" value="1"/>
</dbReference>
<comment type="catalytic activity">
    <reaction evidence="10">
        <text>ATP + H2O = ADP + phosphate + H(+)</text>
        <dbReference type="Rhea" id="RHEA:13065"/>
        <dbReference type="ChEBI" id="CHEBI:15377"/>
        <dbReference type="ChEBI" id="CHEBI:15378"/>
        <dbReference type="ChEBI" id="CHEBI:30616"/>
        <dbReference type="ChEBI" id="CHEBI:43474"/>
        <dbReference type="ChEBI" id="CHEBI:456216"/>
        <dbReference type="EC" id="5.6.2.4"/>
    </reaction>
</comment>
<dbReference type="Proteomes" id="UP001065613">
    <property type="component" value="Chromosome"/>
</dbReference>
<dbReference type="InterPro" id="IPR014017">
    <property type="entry name" value="DNA_helicase_UvrD-like_C"/>
</dbReference>
<dbReference type="Gene3D" id="1.10.486.10">
    <property type="entry name" value="PCRA, domain 4"/>
    <property type="match status" value="1"/>
</dbReference>
<reference evidence="15" key="1">
    <citation type="submission" date="2021-04" db="EMBL/GenBank/DDBJ databases">
        <title>Genome sequence of Woronichinia naegeliana from Washington state freshwater lake bloom.</title>
        <authorList>
            <person name="Dreher T.W."/>
        </authorList>
    </citation>
    <scope>NUCLEOTIDE SEQUENCE</scope>
    <source>
        <strain evidence="15">WA131</strain>
    </source>
</reference>
<dbReference type="InterPro" id="IPR013986">
    <property type="entry name" value="DExx_box_DNA_helicase_dom_sf"/>
</dbReference>
<evidence type="ECO:0000256" key="9">
    <source>
        <dbReference type="ARBA" id="ARBA00034808"/>
    </source>
</evidence>
<evidence type="ECO:0000256" key="10">
    <source>
        <dbReference type="ARBA" id="ARBA00048988"/>
    </source>
</evidence>
<keyword evidence="2 11" id="KW-0547">Nucleotide-binding</keyword>
<gene>
    <name evidence="15" type="ORF">KA717_15770</name>
</gene>
<dbReference type="Gene3D" id="3.40.50.300">
    <property type="entry name" value="P-loop containing nucleotide triphosphate hydrolases"/>
    <property type="match status" value="2"/>
</dbReference>
<evidence type="ECO:0000256" key="4">
    <source>
        <dbReference type="ARBA" id="ARBA00022806"/>
    </source>
</evidence>
<dbReference type="AlphaFoldDB" id="A0A977L3D1"/>
<keyword evidence="5 11" id="KW-0067">ATP-binding</keyword>
<proteinExistence type="inferred from homology"/>
<evidence type="ECO:0000259" key="14">
    <source>
        <dbReference type="PROSITE" id="PS51217"/>
    </source>
</evidence>
<dbReference type="GO" id="GO:0005524">
    <property type="term" value="F:ATP binding"/>
    <property type="evidence" value="ECO:0007669"/>
    <property type="project" value="UniProtKB-UniRule"/>
</dbReference>
<evidence type="ECO:0000256" key="12">
    <source>
        <dbReference type="SAM" id="MobiDB-lite"/>
    </source>
</evidence>
<feature type="region of interest" description="Disordered" evidence="12">
    <location>
        <begin position="361"/>
        <end position="403"/>
    </location>
</feature>
<accession>A0A977L3D1</accession>
<dbReference type="GO" id="GO:0033202">
    <property type="term" value="C:DNA helicase complex"/>
    <property type="evidence" value="ECO:0007669"/>
    <property type="project" value="TreeGrafter"/>
</dbReference>
<name>A0A977L3D1_9CYAN</name>
<dbReference type="InterPro" id="IPR014016">
    <property type="entry name" value="UvrD-like_ATP-bd"/>
</dbReference>
<dbReference type="GO" id="GO:0005829">
    <property type="term" value="C:cytosol"/>
    <property type="evidence" value="ECO:0007669"/>
    <property type="project" value="TreeGrafter"/>
</dbReference>
<organism evidence="15">
    <name type="scientific">Woronichinia naegeliana WA131</name>
    <dbReference type="NCBI Taxonomy" id="2824559"/>
    <lineage>
        <taxon>Bacteria</taxon>
        <taxon>Bacillati</taxon>
        <taxon>Cyanobacteriota</taxon>
        <taxon>Cyanophyceae</taxon>
        <taxon>Synechococcales</taxon>
        <taxon>Coelosphaeriaceae</taxon>
        <taxon>Woronichinia</taxon>
    </lineage>
</organism>
<dbReference type="PROSITE" id="PS51198">
    <property type="entry name" value="UVRD_HELICASE_ATP_BIND"/>
    <property type="match status" value="1"/>
</dbReference>
<dbReference type="SUPFAM" id="SSF52540">
    <property type="entry name" value="P-loop containing nucleoside triphosphate hydrolases"/>
    <property type="match status" value="1"/>
</dbReference>
<feature type="binding site" evidence="11">
    <location>
        <begin position="37"/>
        <end position="44"/>
    </location>
    <ligand>
        <name>ATP</name>
        <dbReference type="ChEBI" id="CHEBI:30616"/>
    </ligand>
</feature>
<evidence type="ECO:0000256" key="1">
    <source>
        <dbReference type="ARBA" id="ARBA00009922"/>
    </source>
</evidence>
<protein>
    <recommendedName>
        <fullName evidence="9">DNA 3'-5' helicase</fullName>
        <ecNumber evidence="9">5.6.2.4</ecNumber>
    </recommendedName>
</protein>
<keyword evidence="7" id="KW-0413">Isomerase</keyword>
<dbReference type="GO" id="GO:0003677">
    <property type="term" value="F:DNA binding"/>
    <property type="evidence" value="ECO:0007669"/>
    <property type="project" value="UniProtKB-KW"/>
</dbReference>
<feature type="domain" description="UvrD-like helicase C-terminal" evidence="14">
    <location>
        <begin position="372"/>
        <end position="638"/>
    </location>
</feature>
<evidence type="ECO:0000256" key="7">
    <source>
        <dbReference type="ARBA" id="ARBA00023235"/>
    </source>
</evidence>
<dbReference type="Gene3D" id="1.10.10.160">
    <property type="match status" value="1"/>
</dbReference>
<evidence type="ECO:0000256" key="5">
    <source>
        <dbReference type="ARBA" id="ARBA00022840"/>
    </source>
</evidence>
<evidence type="ECO:0000256" key="6">
    <source>
        <dbReference type="ARBA" id="ARBA00023125"/>
    </source>
</evidence>
<comment type="similarity">
    <text evidence="1">Belongs to the helicase family. UvrD subfamily.</text>
</comment>